<proteinExistence type="predicted"/>
<protein>
    <recommendedName>
        <fullName evidence="4">BZIP domain-containing protein</fullName>
    </recommendedName>
</protein>
<organism evidence="2 3">
    <name type="scientific">Peronospora belbahrii</name>
    <dbReference type="NCBI Taxonomy" id="622444"/>
    <lineage>
        <taxon>Eukaryota</taxon>
        <taxon>Sar</taxon>
        <taxon>Stramenopiles</taxon>
        <taxon>Oomycota</taxon>
        <taxon>Peronosporomycetes</taxon>
        <taxon>Peronosporales</taxon>
        <taxon>Peronosporaceae</taxon>
        <taxon>Peronospora</taxon>
    </lineage>
</organism>
<evidence type="ECO:0000313" key="3">
    <source>
        <dbReference type="Proteomes" id="UP001158986"/>
    </source>
</evidence>
<dbReference type="Proteomes" id="UP001158986">
    <property type="component" value="Unassembled WGS sequence"/>
</dbReference>
<reference evidence="2 3" key="1">
    <citation type="submission" date="2021-11" db="EMBL/GenBank/DDBJ databases">
        <authorList>
            <person name="Islam A."/>
            <person name="Islam S."/>
            <person name="Flora M.S."/>
            <person name="Rahman M."/>
            <person name="Ziaur R.M."/>
            <person name="Epstein J.H."/>
            <person name="Hassan M."/>
            <person name="Klassen M."/>
            <person name="Woodard K."/>
            <person name="Webb A."/>
            <person name="Webby R.J."/>
            <person name="El Zowalaty M.E."/>
        </authorList>
    </citation>
    <scope>NUCLEOTIDE SEQUENCE [LARGE SCALE GENOMIC DNA]</scope>
    <source>
        <strain evidence="2">Pbs1</strain>
    </source>
</reference>
<evidence type="ECO:0000313" key="2">
    <source>
        <dbReference type="EMBL" id="CAH0514486.1"/>
    </source>
</evidence>
<sequence>MDSSFIPPPFPFPELWPKVFAEQEQCQERKWLTPTTFIPLQWQTMATSEYNHVLDQASPLVVTKCSSDAQQDMNGDDEESEDDAYEYGYVLTNEWREHFQSSILLSQQAKSKTMKKMKKKKKLKNKKTSQSSNAGAVAAFSASRSGHLQREIKAAKTRELARQRKRRDNIDASRTSPANPEIIALETSLNLLFDDFCDAFQPVLWPHE</sequence>
<evidence type="ECO:0000256" key="1">
    <source>
        <dbReference type="SAM" id="MobiDB-lite"/>
    </source>
</evidence>
<feature type="compositionally biased region" description="Basic residues" evidence="1">
    <location>
        <begin position="116"/>
        <end position="127"/>
    </location>
</feature>
<accession>A0ABN8CQH0</accession>
<name>A0ABN8CQH0_9STRA</name>
<feature type="region of interest" description="Disordered" evidence="1">
    <location>
        <begin position="156"/>
        <end position="176"/>
    </location>
</feature>
<evidence type="ECO:0008006" key="4">
    <source>
        <dbReference type="Google" id="ProtNLM"/>
    </source>
</evidence>
<dbReference type="EMBL" id="CAKLCB010000072">
    <property type="protein sequence ID" value="CAH0514486.1"/>
    <property type="molecule type" value="Genomic_DNA"/>
</dbReference>
<keyword evidence="3" id="KW-1185">Reference proteome</keyword>
<gene>
    <name evidence="2" type="ORF">PBS001_LOCUS1236</name>
</gene>
<feature type="region of interest" description="Disordered" evidence="1">
    <location>
        <begin position="116"/>
        <end position="140"/>
    </location>
</feature>
<comment type="caution">
    <text evidence="2">The sequence shown here is derived from an EMBL/GenBank/DDBJ whole genome shotgun (WGS) entry which is preliminary data.</text>
</comment>